<evidence type="ECO:0000259" key="2">
    <source>
        <dbReference type="SMART" id="SM00646"/>
    </source>
</evidence>
<dbReference type="GO" id="GO:0009253">
    <property type="term" value="P:peptidoglycan catabolic process"/>
    <property type="evidence" value="ECO:0007669"/>
    <property type="project" value="InterPro"/>
</dbReference>
<dbReference type="InterPro" id="IPR002508">
    <property type="entry name" value="MurNAc-LAA_cat"/>
</dbReference>
<gene>
    <name evidence="3" type="ORF">CSTERTH_12175</name>
</gene>
<dbReference type="Gene3D" id="3.40.630.40">
    <property type="entry name" value="Zn-dependent exopeptidases"/>
    <property type="match status" value="1"/>
</dbReference>
<dbReference type="GO" id="GO:0008745">
    <property type="term" value="F:N-acetylmuramoyl-L-alanine amidase activity"/>
    <property type="evidence" value="ECO:0007669"/>
    <property type="project" value="InterPro"/>
</dbReference>
<accession>A0A1B1YG51</accession>
<dbReference type="Pfam" id="PF01520">
    <property type="entry name" value="Amidase_3"/>
    <property type="match status" value="1"/>
</dbReference>
<name>A0A1B1YG51_THEST</name>
<dbReference type="PANTHER" id="PTHR30404:SF0">
    <property type="entry name" value="N-ACETYLMURAMOYL-L-ALANINE AMIDASE AMIC"/>
    <property type="match status" value="1"/>
</dbReference>
<feature type="domain" description="MurNAc-LAA" evidence="2">
    <location>
        <begin position="120"/>
        <end position="233"/>
    </location>
</feature>
<evidence type="ECO:0000313" key="3">
    <source>
        <dbReference type="EMBL" id="ANW99738.1"/>
    </source>
</evidence>
<dbReference type="CDD" id="cd02696">
    <property type="entry name" value="MurNAc-LAA"/>
    <property type="match status" value="1"/>
</dbReference>
<dbReference type="AlphaFoldDB" id="A0A1B1YG51"/>
<dbReference type="SUPFAM" id="SSF53187">
    <property type="entry name" value="Zn-dependent exopeptidases"/>
    <property type="match status" value="1"/>
</dbReference>
<keyword evidence="1 3" id="KW-0378">Hydrolase</keyword>
<dbReference type="PANTHER" id="PTHR30404">
    <property type="entry name" value="N-ACETYLMURAMOYL-L-ALANINE AMIDASE"/>
    <property type="match status" value="1"/>
</dbReference>
<reference evidence="3 4" key="1">
    <citation type="submission" date="2016-02" db="EMBL/GenBank/DDBJ databases">
        <title>Comparison of Clostridium stercorarium subspecies using comparative genomics and transcriptomics.</title>
        <authorList>
            <person name="Schellenberg J."/>
            <person name="Thallinger G."/>
            <person name="Levin D.B."/>
            <person name="Zhang X."/>
            <person name="Alvare G."/>
            <person name="Fristensky B."/>
            <person name="Sparling R."/>
        </authorList>
    </citation>
    <scope>NUCLEOTIDE SEQUENCE [LARGE SCALE GENOMIC DNA]</scope>
    <source>
        <strain evidence="3 4">DSM 2910</strain>
    </source>
</reference>
<dbReference type="OrthoDB" id="9806267at2"/>
<dbReference type="NCBIfam" id="TIGR02883">
    <property type="entry name" value="spore_cwlD"/>
    <property type="match status" value="1"/>
</dbReference>
<dbReference type="InterPro" id="IPR050695">
    <property type="entry name" value="N-acetylmuramoyl_amidase_3"/>
</dbReference>
<dbReference type="GO" id="GO:0030288">
    <property type="term" value="C:outer membrane-bounded periplasmic space"/>
    <property type="evidence" value="ECO:0007669"/>
    <property type="project" value="TreeGrafter"/>
</dbReference>
<dbReference type="InterPro" id="IPR014234">
    <property type="entry name" value="Spore_CwlD"/>
</dbReference>
<organism evidence="3 4">
    <name type="scientific">Thermoclostridium stercorarium subsp. thermolacticum DSM 2910</name>
    <dbReference type="NCBI Taxonomy" id="1121336"/>
    <lineage>
        <taxon>Bacteria</taxon>
        <taxon>Bacillati</taxon>
        <taxon>Bacillota</taxon>
        <taxon>Clostridia</taxon>
        <taxon>Eubacteriales</taxon>
        <taxon>Oscillospiraceae</taxon>
        <taxon>Thermoclostridium</taxon>
    </lineage>
</organism>
<dbReference type="Proteomes" id="UP000092971">
    <property type="component" value="Chromosome"/>
</dbReference>
<sequence length="246" mass="27223">MIVLVKKSNVTLVILIFLLSIALYCLNLGGDVEATPASSISSLGTVIVDAGHGGEDPGKVSSYSGAKEKDINLAIAKFLAEELKSAGYQVIMTREEDKLVYSEGTTDITEKRRQDLTRRKEIMDNGGADIVVSIHLNDFSDSKYYGAQVFYPPNSAESEKLAVCIQKVLREDVDPTNKREALVKTTPIMILRNLKTPTVIVECGFLSNEQEEQKLRTESYQKKLAKAIKKGIDNYFAQRNKVNDAQ</sequence>
<evidence type="ECO:0000256" key="1">
    <source>
        <dbReference type="ARBA" id="ARBA00022801"/>
    </source>
</evidence>
<dbReference type="RefSeq" id="WP_015360175.1">
    <property type="nucleotide sequence ID" value="NZ_CP014672.1"/>
</dbReference>
<dbReference type="EMBL" id="CP014672">
    <property type="protein sequence ID" value="ANW99738.1"/>
    <property type="molecule type" value="Genomic_DNA"/>
</dbReference>
<dbReference type="SMART" id="SM00646">
    <property type="entry name" value="Ami_3"/>
    <property type="match status" value="1"/>
</dbReference>
<protein>
    <submittedName>
        <fullName evidence="3">Cell wall hydrolase</fullName>
    </submittedName>
</protein>
<evidence type="ECO:0000313" key="4">
    <source>
        <dbReference type="Proteomes" id="UP000092971"/>
    </source>
</evidence>
<proteinExistence type="predicted"/>